<feature type="domain" description="Anoctamin transmembrane" evidence="7">
    <location>
        <begin position="226"/>
        <end position="724"/>
    </location>
</feature>
<name>A0A1Y1UAN9_9TREE</name>
<keyword evidence="10" id="KW-1185">Reference proteome</keyword>
<dbReference type="Proteomes" id="UP000193218">
    <property type="component" value="Unassembled WGS sequence"/>
</dbReference>
<proteinExistence type="predicted"/>
<evidence type="ECO:0000259" key="8">
    <source>
        <dbReference type="Pfam" id="PF20877"/>
    </source>
</evidence>
<feature type="transmembrane region" description="Helical" evidence="6">
    <location>
        <begin position="257"/>
        <end position="276"/>
    </location>
</feature>
<dbReference type="Pfam" id="PF04547">
    <property type="entry name" value="Anoctamin"/>
    <property type="match status" value="1"/>
</dbReference>
<evidence type="ECO:0000256" key="1">
    <source>
        <dbReference type="ARBA" id="ARBA00004141"/>
    </source>
</evidence>
<dbReference type="PANTHER" id="PTHR12308:SF73">
    <property type="entry name" value="ANOCTAMIN"/>
    <property type="match status" value="1"/>
</dbReference>
<dbReference type="InterPro" id="IPR049456">
    <property type="entry name" value="Anoctamin_N_fung"/>
</dbReference>
<dbReference type="FunCoup" id="A0A1Y1UAN9">
    <property type="interactions" value="62"/>
</dbReference>
<dbReference type="AlphaFoldDB" id="A0A1Y1UAN9"/>
<keyword evidence="3 6" id="KW-1133">Transmembrane helix</keyword>
<evidence type="ECO:0000313" key="10">
    <source>
        <dbReference type="Proteomes" id="UP000193218"/>
    </source>
</evidence>
<gene>
    <name evidence="9" type="ORF">BD324DRAFT_633896</name>
</gene>
<feature type="domain" description="Anoctamin alpha-beta plait" evidence="8">
    <location>
        <begin position="49"/>
        <end position="175"/>
    </location>
</feature>
<evidence type="ECO:0000256" key="5">
    <source>
        <dbReference type="SAM" id="MobiDB-lite"/>
    </source>
</evidence>
<evidence type="ECO:0000256" key="6">
    <source>
        <dbReference type="SAM" id="Phobius"/>
    </source>
</evidence>
<dbReference type="PANTHER" id="PTHR12308">
    <property type="entry name" value="ANOCTAMIN"/>
    <property type="match status" value="1"/>
</dbReference>
<feature type="transmembrane region" description="Helical" evidence="6">
    <location>
        <begin position="698"/>
        <end position="719"/>
    </location>
</feature>
<dbReference type="GO" id="GO:0005254">
    <property type="term" value="F:chloride channel activity"/>
    <property type="evidence" value="ECO:0007669"/>
    <property type="project" value="TreeGrafter"/>
</dbReference>
<feature type="transmembrane region" description="Helical" evidence="6">
    <location>
        <begin position="627"/>
        <end position="655"/>
    </location>
</feature>
<protein>
    <submittedName>
        <fullName evidence="9">Calcium-activated chloride channel-domain-containing protein</fullName>
    </submittedName>
</protein>
<dbReference type="RefSeq" id="XP_021869316.1">
    <property type="nucleotide sequence ID" value="XM_022016674.1"/>
</dbReference>
<dbReference type="InterPro" id="IPR007632">
    <property type="entry name" value="Anoctamin"/>
</dbReference>
<feature type="transmembrane region" description="Helical" evidence="6">
    <location>
        <begin position="583"/>
        <end position="606"/>
    </location>
</feature>
<evidence type="ECO:0000256" key="3">
    <source>
        <dbReference type="ARBA" id="ARBA00022989"/>
    </source>
</evidence>
<dbReference type="InParanoid" id="A0A1Y1UAN9"/>
<dbReference type="GO" id="GO:0016020">
    <property type="term" value="C:membrane"/>
    <property type="evidence" value="ECO:0007669"/>
    <property type="project" value="UniProtKB-SubCell"/>
</dbReference>
<feature type="transmembrane region" description="Helical" evidence="6">
    <location>
        <begin position="340"/>
        <end position="363"/>
    </location>
</feature>
<comment type="subcellular location">
    <subcellularLocation>
        <location evidence="1">Membrane</location>
        <topology evidence="1">Multi-pass membrane protein</topology>
    </subcellularLocation>
</comment>
<evidence type="ECO:0000256" key="4">
    <source>
        <dbReference type="ARBA" id="ARBA00023136"/>
    </source>
</evidence>
<feature type="compositionally biased region" description="Low complexity" evidence="5">
    <location>
        <begin position="11"/>
        <end position="25"/>
    </location>
</feature>
<evidence type="ECO:0000313" key="9">
    <source>
        <dbReference type="EMBL" id="ORX35100.1"/>
    </source>
</evidence>
<evidence type="ECO:0000256" key="2">
    <source>
        <dbReference type="ARBA" id="ARBA00022692"/>
    </source>
</evidence>
<dbReference type="Pfam" id="PF20877">
    <property type="entry name" value="Anoctamin_N"/>
    <property type="match status" value="1"/>
</dbReference>
<organism evidence="9 10">
    <name type="scientific">Kockovaella imperatae</name>
    <dbReference type="NCBI Taxonomy" id="4999"/>
    <lineage>
        <taxon>Eukaryota</taxon>
        <taxon>Fungi</taxon>
        <taxon>Dikarya</taxon>
        <taxon>Basidiomycota</taxon>
        <taxon>Agaricomycotina</taxon>
        <taxon>Tremellomycetes</taxon>
        <taxon>Tremellales</taxon>
        <taxon>Cuniculitremaceae</taxon>
        <taxon>Kockovaella</taxon>
    </lineage>
</organism>
<comment type="caution">
    <text evidence="9">The sequence shown here is derived from an EMBL/GenBank/DDBJ whole genome shotgun (WGS) entry which is preliminary data.</text>
</comment>
<keyword evidence="4 6" id="KW-0472">Membrane</keyword>
<feature type="transmembrane region" description="Helical" evidence="6">
    <location>
        <begin position="423"/>
        <end position="442"/>
    </location>
</feature>
<accession>A0A1Y1UAN9</accession>
<dbReference type="STRING" id="4999.A0A1Y1UAN9"/>
<dbReference type="GO" id="GO:0032541">
    <property type="term" value="C:cortical endoplasmic reticulum"/>
    <property type="evidence" value="ECO:0007669"/>
    <property type="project" value="TreeGrafter"/>
</dbReference>
<sequence>MATTPQRVTRSKSTSNTSIVSSNTVPGPPIPARDTSTKLDAVHLSNPYQVDLVIPYSIAIDPRDRAKSQNDIKEGYEVLLRALEGEGGLRVASRAGKSGKGKEEVWVFVGAEDEKIEELVEIEQIMDKSHNLPPCSHPNGASPATRIRLLYDLLTSPQMQHGLGITPGKGKWKRVKSIMALHDEEADKDWIEKWTLGGDWKIGLMTDLTDKESEGLARHQPPPVHLYFNFLTTYTLSLLPLSVISILFYFFTAPESYPPLYSIILALYSTIFVAIWRVKERKLAVQWGTKGCESVAVGRLRPEYVANMGLDRPGQKGKRVIDVVRAGDDLKRDFKVAASIPIIVGCGLILGTVIMCIFMLEAFVSHAYDGVGKQVVPLFPTAIFVLVVPQITGLYQRLAKRLVKWEDHPTPVGADKSLTAKTFAMNAIVAYLQLFLSAYVYVPFGPFIMAAVQGQLSGSKIEGESVKFAKTPEQAGLGPKSSGRKLAAIKAGRLRGQLFAYTVNGQVINAFTELVLPYIMNRVDEWRSGKKTIKEVVSVHQAGEKLPKTPEEVEKKFLQKVERELKLPEYSIFTDYAEMVTQFGYVTIWSIVWPLAPLCAFANNYFELRSDAIKITRHVRRPIGDRVETIGSWLETLNVIAWIGAVTNATLIYLFRPSALLPGQSPNPEIPSTGSVYLHKIVSTYDVSPTWKMILPTLVPLAAVALTASHGFIILRWAVEYITEKALWKGSEEEIQIQRLAGDHADVSEQLAKLEKKQYRGWAVGKGFWNGGEEGAREIGRVSKAE</sequence>
<dbReference type="OrthoDB" id="296386at2759"/>
<feature type="transmembrane region" description="Helical" evidence="6">
    <location>
        <begin position="226"/>
        <end position="251"/>
    </location>
</feature>
<evidence type="ECO:0000259" key="7">
    <source>
        <dbReference type="Pfam" id="PF04547"/>
    </source>
</evidence>
<dbReference type="InterPro" id="IPR049452">
    <property type="entry name" value="Anoctamin_TM"/>
</dbReference>
<dbReference type="EMBL" id="NBSH01000012">
    <property type="protein sequence ID" value="ORX35100.1"/>
    <property type="molecule type" value="Genomic_DNA"/>
</dbReference>
<feature type="region of interest" description="Disordered" evidence="5">
    <location>
        <begin position="1"/>
        <end position="34"/>
    </location>
</feature>
<feature type="transmembrane region" description="Helical" evidence="6">
    <location>
        <begin position="375"/>
        <end position="395"/>
    </location>
</feature>
<dbReference type="GeneID" id="33558483"/>
<keyword evidence="2 6" id="KW-0812">Transmembrane</keyword>
<reference evidence="9 10" key="1">
    <citation type="submission" date="2017-03" db="EMBL/GenBank/DDBJ databases">
        <title>Widespread Adenine N6-methylation of Active Genes in Fungi.</title>
        <authorList>
            <consortium name="DOE Joint Genome Institute"/>
            <person name="Mondo S.J."/>
            <person name="Dannebaum R.O."/>
            <person name="Kuo R.C."/>
            <person name="Louie K.B."/>
            <person name="Bewick A.J."/>
            <person name="Labutti K."/>
            <person name="Haridas S."/>
            <person name="Kuo A."/>
            <person name="Salamov A."/>
            <person name="Ahrendt S.R."/>
            <person name="Lau R."/>
            <person name="Bowen B.P."/>
            <person name="Lipzen A."/>
            <person name="Sullivan W."/>
            <person name="Andreopoulos W.B."/>
            <person name="Clum A."/>
            <person name="Lindquist E."/>
            <person name="Daum C."/>
            <person name="Northen T.R."/>
            <person name="Ramamoorthy G."/>
            <person name="Schmitz R.J."/>
            <person name="Gryganskyi A."/>
            <person name="Culley D."/>
            <person name="Magnuson J."/>
            <person name="James T.Y."/>
            <person name="O'Malley M.A."/>
            <person name="Stajich J.E."/>
            <person name="Spatafora J.W."/>
            <person name="Visel A."/>
            <person name="Grigoriev I.V."/>
        </authorList>
    </citation>
    <scope>NUCLEOTIDE SEQUENCE [LARGE SCALE GENOMIC DNA]</scope>
    <source>
        <strain evidence="9 10">NRRL Y-17943</strain>
    </source>
</reference>